<dbReference type="GO" id="GO:0022857">
    <property type="term" value="F:transmembrane transporter activity"/>
    <property type="evidence" value="ECO:0007669"/>
    <property type="project" value="InterPro"/>
</dbReference>
<organism evidence="5">
    <name type="scientific">Tanacetum cinerariifolium</name>
    <name type="common">Dalmatian daisy</name>
    <name type="synonym">Chrysanthemum cinerariifolium</name>
    <dbReference type="NCBI Taxonomy" id="118510"/>
    <lineage>
        <taxon>Eukaryota</taxon>
        <taxon>Viridiplantae</taxon>
        <taxon>Streptophyta</taxon>
        <taxon>Embryophyta</taxon>
        <taxon>Tracheophyta</taxon>
        <taxon>Spermatophyta</taxon>
        <taxon>Magnoliopsida</taxon>
        <taxon>eudicotyledons</taxon>
        <taxon>Gunneridae</taxon>
        <taxon>Pentapetalae</taxon>
        <taxon>asterids</taxon>
        <taxon>campanulids</taxon>
        <taxon>Asterales</taxon>
        <taxon>Asteraceae</taxon>
        <taxon>Asteroideae</taxon>
        <taxon>Anthemideae</taxon>
        <taxon>Anthemidinae</taxon>
        <taxon>Tanacetum</taxon>
    </lineage>
</organism>
<reference evidence="5" key="1">
    <citation type="journal article" date="2019" name="Sci. Rep.">
        <title>Draft genome of Tanacetum cinerariifolium, the natural source of mosquito coil.</title>
        <authorList>
            <person name="Yamashiro T."/>
            <person name="Shiraishi A."/>
            <person name="Satake H."/>
            <person name="Nakayama K."/>
        </authorList>
    </citation>
    <scope>NUCLEOTIDE SEQUENCE</scope>
</reference>
<gene>
    <name evidence="5" type="ORF">Tci_058406</name>
</gene>
<keyword evidence="4" id="KW-1133">Transmembrane helix</keyword>
<name>A0A6L2NJL4_TANCI</name>
<dbReference type="EMBL" id="BKCJ010009321">
    <property type="protein sequence ID" value="GEU86428.1"/>
    <property type="molecule type" value="Genomic_DNA"/>
</dbReference>
<protein>
    <submittedName>
        <fullName evidence="5">Amino acid permease-like protein</fullName>
    </submittedName>
</protein>
<comment type="caution">
    <text evidence="5">The sequence shown here is derived from an EMBL/GenBank/DDBJ whole genome shotgun (WGS) entry which is preliminary data.</text>
</comment>
<keyword evidence="4" id="KW-0472">Membrane</keyword>
<dbReference type="PANTHER" id="PTHR45826">
    <property type="entry name" value="POLYAMINE TRANSPORTER PUT1"/>
    <property type="match status" value="1"/>
</dbReference>
<comment type="subcellular location">
    <subcellularLocation>
        <location evidence="1">Cell membrane</location>
        <topology evidence="1">Multi-pass membrane protein</topology>
    </subcellularLocation>
</comment>
<feature type="transmembrane region" description="Helical" evidence="4">
    <location>
        <begin position="171"/>
        <end position="191"/>
    </location>
</feature>
<feature type="transmembrane region" description="Helical" evidence="4">
    <location>
        <begin position="112"/>
        <end position="129"/>
    </location>
</feature>
<evidence type="ECO:0000313" key="5">
    <source>
        <dbReference type="EMBL" id="GEU86428.1"/>
    </source>
</evidence>
<dbReference type="Gene3D" id="1.20.1740.10">
    <property type="entry name" value="Amino acid/polyamine transporter I"/>
    <property type="match status" value="1"/>
</dbReference>
<evidence type="ECO:0000256" key="1">
    <source>
        <dbReference type="ARBA" id="ARBA00004651"/>
    </source>
</evidence>
<keyword evidence="2" id="KW-0813">Transport</keyword>
<dbReference type="GO" id="GO:0005886">
    <property type="term" value="C:plasma membrane"/>
    <property type="evidence" value="ECO:0007669"/>
    <property type="project" value="UniProtKB-SubCell"/>
</dbReference>
<sequence length="220" mass="24936">MQKLRNTGNKPTSIPMVGHNIQYLGITQEDSPRANADNNIKKISTKWVLFRELWKDGYCSDIAMIGERGMLPEFFDKRPRYGTTYIRILFSASGVILLSQLTFQGIVAAANFLYRFGIILEFIAFVRLRMKYTAVSRLYKIPVGTTGAFLMCVHPTISTCVVLALSTFKVMGLSVFAVVIGLVLQPFLKYVEKKRWVKFSMSADLPDLHNAHETKESLVR</sequence>
<feature type="transmembrane region" description="Helical" evidence="4">
    <location>
        <begin position="141"/>
        <end position="165"/>
    </location>
</feature>
<dbReference type="AlphaFoldDB" id="A0A6L2NJL4"/>
<accession>A0A6L2NJL4</accession>
<proteinExistence type="predicted"/>
<keyword evidence="4" id="KW-0812">Transmembrane</keyword>
<dbReference type="InterPro" id="IPR044566">
    <property type="entry name" value="RMV1-like"/>
</dbReference>
<keyword evidence="3" id="KW-1003">Cell membrane</keyword>
<feature type="transmembrane region" description="Helical" evidence="4">
    <location>
        <begin position="85"/>
        <end position="106"/>
    </location>
</feature>
<evidence type="ECO:0000256" key="4">
    <source>
        <dbReference type="SAM" id="Phobius"/>
    </source>
</evidence>
<dbReference type="PANTHER" id="PTHR45826:SF2">
    <property type="entry name" value="AMINO ACID TRANSPORTER"/>
    <property type="match status" value="1"/>
</dbReference>
<evidence type="ECO:0000256" key="3">
    <source>
        <dbReference type="ARBA" id="ARBA00022475"/>
    </source>
</evidence>
<evidence type="ECO:0000256" key="2">
    <source>
        <dbReference type="ARBA" id="ARBA00022448"/>
    </source>
</evidence>